<protein>
    <submittedName>
        <fullName evidence="2">Uncharacterized protein</fullName>
    </submittedName>
</protein>
<dbReference type="OrthoDB" id="5763425at2"/>
<sequence>MTWQLHPVQVTNFIQFHFKNIPANAKAFGIYVKTGALWRDVAKYARCAYHYLQQLPRWRLGLLGAALYLLLPLSVTPYWQLQLLTAKNAETEASLKPLLKFYQKHGEAVLPALQAQLELDKLRRLEQQLIADNATFSSQARDEKWAEATEFMIAHLAQNVTDNQLRILDSECRNNLCRIELYAPKGLTPEFQALVLKYASTLKRGDLEFHDLVPGKDRIMLELKSDKKLKYGFWASRQLEPAEKAQWREDIRAWLNPAPGNANPQAKAKPQAKSTPETTAK</sequence>
<comment type="caution">
    <text evidence="2">The sequence shown here is derived from an EMBL/GenBank/DDBJ whole genome shotgun (WGS) entry which is preliminary data.</text>
</comment>
<evidence type="ECO:0000256" key="1">
    <source>
        <dbReference type="SAM" id="MobiDB-lite"/>
    </source>
</evidence>
<dbReference type="RefSeq" id="WP_127700524.1">
    <property type="nucleotide sequence ID" value="NZ_SACS01000022.1"/>
</dbReference>
<gene>
    <name evidence="2" type="ORF">EOE67_16985</name>
</gene>
<evidence type="ECO:0000313" key="2">
    <source>
        <dbReference type="EMBL" id="RVU33416.1"/>
    </source>
</evidence>
<organism evidence="2 3">
    <name type="scientific">Rheinheimera riviphila</name>
    <dbReference type="NCBI Taxonomy" id="1834037"/>
    <lineage>
        <taxon>Bacteria</taxon>
        <taxon>Pseudomonadati</taxon>
        <taxon>Pseudomonadota</taxon>
        <taxon>Gammaproteobacteria</taxon>
        <taxon>Chromatiales</taxon>
        <taxon>Chromatiaceae</taxon>
        <taxon>Rheinheimera</taxon>
    </lineage>
</organism>
<proteinExistence type="predicted"/>
<dbReference type="EMBL" id="SACS01000022">
    <property type="protein sequence ID" value="RVU33416.1"/>
    <property type="molecule type" value="Genomic_DNA"/>
</dbReference>
<reference evidence="2 3" key="1">
    <citation type="submission" date="2019-01" db="EMBL/GenBank/DDBJ databases">
        <authorList>
            <person name="Chen W.-M."/>
        </authorList>
    </citation>
    <scope>NUCLEOTIDE SEQUENCE [LARGE SCALE GENOMIC DNA]</scope>
    <source>
        <strain evidence="2 3">KYPC3</strain>
    </source>
</reference>
<dbReference type="Proteomes" id="UP000283077">
    <property type="component" value="Unassembled WGS sequence"/>
</dbReference>
<accession>A0A437QG50</accession>
<feature type="region of interest" description="Disordered" evidence="1">
    <location>
        <begin position="254"/>
        <end position="281"/>
    </location>
</feature>
<name>A0A437QG50_9GAMM</name>
<dbReference type="AlphaFoldDB" id="A0A437QG50"/>
<keyword evidence="3" id="KW-1185">Reference proteome</keyword>
<feature type="compositionally biased region" description="Low complexity" evidence="1">
    <location>
        <begin position="261"/>
        <end position="273"/>
    </location>
</feature>
<evidence type="ECO:0000313" key="3">
    <source>
        <dbReference type="Proteomes" id="UP000283077"/>
    </source>
</evidence>